<evidence type="ECO:0000313" key="8">
    <source>
        <dbReference type="EMBL" id="WVX66609.1"/>
    </source>
</evidence>
<keyword evidence="4 7" id="KW-0255">Endonuclease</keyword>
<dbReference type="RefSeq" id="WP_331255461.1">
    <property type="nucleotide sequence ID" value="NZ_CP133270.1"/>
</dbReference>
<evidence type="ECO:0000256" key="5">
    <source>
        <dbReference type="ARBA" id="ARBA00022801"/>
    </source>
</evidence>
<evidence type="ECO:0000313" key="9">
    <source>
        <dbReference type="Proteomes" id="UP001330434"/>
    </source>
</evidence>
<sequence length="167" mass="18761">MKNYSPIPGVIISFSDSAWQQSLPDCEGLVLQVMEVAIPFIPFDLRGTELSVYLTDDEEIQGLNKDYRGKNKPTNVLSFPQGNVPKGPNGEVHPLGDIAMAYETCLREADHEGIPFKNHFIHLLIHGLLHLLGYDHENEEDAEKMETLEVQILQALHIPNPYLAEES</sequence>
<dbReference type="PROSITE" id="PS01306">
    <property type="entry name" value="UPF0054"/>
    <property type="match status" value="1"/>
</dbReference>
<dbReference type="EMBL" id="CP133270">
    <property type="protein sequence ID" value="WVX66609.1"/>
    <property type="molecule type" value="Genomic_DNA"/>
</dbReference>
<keyword evidence="3 7" id="KW-0479">Metal-binding</keyword>
<keyword evidence="7" id="KW-0690">Ribosome biogenesis</keyword>
<feature type="binding site" evidence="7">
    <location>
        <position position="130"/>
    </location>
    <ligand>
        <name>Zn(2+)</name>
        <dbReference type="ChEBI" id="CHEBI:29105"/>
        <note>catalytic</note>
    </ligand>
</feature>
<protein>
    <recommendedName>
        <fullName evidence="7">Endoribonuclease YbeY</fullName>
        <ecNumber evidence="7">3.1.-.-</ecNumber>
    </recommendedName>
</protein>
<dbReference type="Proteomes" id="UP001330434">
    <property type="component" value="Chromosome"/>
</dbReference>
<gene>
    <name evidence="7" type="primary">ybeY</name>
    <name evidence="8" type="ORF">Bealeia1_00788</name>
</gene>
<dbReference type="Pfam" id="PF02130">
    <property type="entry name" value="YbeY"/>
    <property type="match status" value="1"/>
</dbReference>
<dbReference type="InterPro" id="IPR023091">
    <property type="entry name" value="MetalPrtase_cat_dom_sf_prd"/>
</dbReference>
<comment type="cofactor">
    <cofactor evidence="7">
        <name>Zn(2+)</name>
        <dbReference type="ChEBI" id="CHEBI:29105"/>
    </cofactor>
    <text evidence="7">Binds 1 zinc ion.</text>
</comment>
<keyword evidence="9" id="KW-1185">Reference proteome</keyword>
<comment type="function">
    <text evidence="7">Single strand-specific metallo-endoribonuclease involved in late-stage 70S ribosome quality control and in maturation of the 3' terminus of the 16S rRNA.</text>
</comment>
<accession>A0ABZ2C2C7</accession>
<proteinExistence type="inferred from homology"/>
<evidence type="ECO:0000256" key="4">
    <source>
        <dbReference type="ARBA" id="ARBA00022759"/>
    </source>
</evidence>
<dbReference type="NCBIfam" id="TIGR00043">
    <property type="entry name" value="rRNA maturation RNase YbeY"/>
    <property type="match status" value="1"/>
</dbReference>
<evidence type="ECO:0000256" key="3">
    <source>
        <dbReference type="ARBA" id="ARBA00022723"/>
    </source>
</evidence>
<dbReference type="InterPro" id="IPR020549">
    <property type="entry name" value="YbeY_CS"/>
</dbReference>
<keyword evidence="5 7" id="KW-0378">Hydrolase</keyword>
<evidence type="ECO:0000256" key="1">
    <source>
        <dbReference type="ARBA" id="ARBA00010875"/>
    </source>
</evidence>
<comment type="similarity">
    <text evidence="1 7">Belongs to the endoribonuclease YbeY family.</text>
</comment>
<evidence type="ECO:0000256" key="6">
    <source>
        <dbReference type="ARBA" id="ARBA00022833"/>
    </source>
</evidence>
<dbReference type="SUPFAM" id="SSF55486">
    <property type="entry name" value="Metalloproteases ('zincins'), catalytic domain"/>
    <property type="match status" value="1"/>
</dbReference>
<organism evidence="8 9">
    <name type="scientific">Candidatus Bealeia paramacronuclearis</name>
    <dbReference type="NCBI Taxonomy" id="1921001"/>
    <lineage>
        <taxon>Bacteria</taxon>
        <taxon>Pseudomonadati</taxon>
        <taxon>Pseudomonadota</taxon>
        <taxon>Alphaproteobacteria</taxon>
        <taxon>Holosporales</taxon>
        <taxon>Holosporaceae</taxon>
        <taxon>Candidatus Bealeia</taxon>
    </lineage>
</organism>
<feature type="binding site" evidence="7">
    <location>
        <position position="136"/>
    </location>
    <ligand>
        <name>Zn(2+)</name>
        <dbReference type="ChEBI" id="CHEBI:29105"/>
        <note>catalytic</note>
    </ligand>
</feature>
<name>A0ABZ2C2C7_9PROT</name>
<dbReference type="EC" id="3.1.-.-" evidence="7"/>
<dbReference type="PANTHER" id="PTHR46986:SF1">
    <property type="entry name" value="ENDORIBONUCLEASE YBEY, CHLOROPLASTIC"/>
    <property type="match status" value="1"/>
</dbReference>
<evidence type="ECO:0000256" key="2">
    <source>
        <dbReference type="ARBA" id="ARBA00022722"/>
    </source>
</evidence>
<dbReference type="PANTHER" id="PTHR46986">
    <property type="entry name" value="ENDORIBONUCLEASE YBEY, CHLOROPLASTIC"/>
    <property type="match status" value="1"/>
</dbReference>
<dbReference type="Gene3D" id="3.40.390.30">
    <property type="entry name" value="Metalloproteases ('zincins'), catalytic domain"/>
    <property type="match status" value="1"/>
</dbReference>
<comment type="subcellular location">
    <subcellularLocation>
        <location evidence="7">Cytoplasm</location>
    </subcellularLocation>
</comment>
<feature type="binding site" evidence="7">
    <location>
        <position position="126"/>
    </location>
    <ligand>
        <name>Zn(2+)</name>
        <dbReference type="ChEBI" id="CHEBI:29105"/>
        <note>catalytic</note>
    </ligand>
</feature>
<reference evidence="8 9" key="1">
    <citation type="journal article" date="2024" name="Environ. Microbiol.">
        <title>Novel evolutionary insights on the interactions of the Holosporales (Alphaproteobacteria) with eukaryotic hosts from comparative genomics.</title>
        <authorList>
            <person name="Giovannini M."/>
            <person name="Petroni G."/>
            <person name="Castelli M."/>
        </authorList>
    </citation>
    <scope>NUCLEOTIDE SEQUENCE [LARGE SCALE GENOMIC DNA]</scope>
    <source>
        <strain evidence="8 9">US_Bl 15I1</strain>
    </source>
</reference>
<keyword evidence="7" id="KW-0698">rRNA processing</keyword>
<keyword evidence="7" id="KW-0963">Cytoplasm</keyword>
<evidence type="ECO:0000256" key="7">
    <source>
        <dbReference type="HAMAP-Rule" id="MF_00009"/>
    </source>
</evidence>
<keyword evidence="2 7" id="KW-0540">Nuclease</keyword>
<keyword evidence="6 7" id="KW-0862">Zinc</keyword>
<dbReference type="InterPro" id="IPR002036">
    <property type="entry name" value="YbeY"/>
</dbReference>
<dbReference type="HAMAP" id="MF_00009">
    <property type="entry name" value="Endoribonucl_YbeY"/>
    <property type="match status" value="1"/>
</dbReference>